<name>A0A4R3MLZ9_9FIRM</name>
<evidence type="ECO:0000256" key="5">
    <source>
        <dbReference type="ARBA" id="ARBA00023136"/>
    </source>
</evidence>
<dbReference type="PROSITE" id="PS51257">
    <property type="entry name" value="PROKAR_LIPOPROTEIN"/>
    <property type="match status" value="1"/>
</dbReference>
<reference evidence="10 11" key="1">
    <citation type="submission" date="2019-03" db="EMBL/GenBank/DDBJ databases">
        <title>Genomic Encyclopedia of Type Strains, Phase IV (KMG-IV): sequencing the most valuable type-strain genomes for metagenomic binning, comparative biology and taxonomic classification.</title>
        <authorList>
            <person name="Goeker M."/>
        </authorList>
    </citation>
    <scope>NUCLEOTIDE SEQUENCE [LARGE SCALE GENOMIC DNA]</scope>
    <source>
        <strain evidence="10 11">DSM 24629</strain>
    </source>
</reference>
<evidence type="ECO:0000256" key="4">
    <source>
        <dbReference type="ARBA" id="ARBA00022729"/>
    </source>
</evidence>
<dbReference type="InterPro" id="IPR038501">
    <property type="entry name" value="Spore_GerAC_C_sf"/>
</dbReference>
<comment type="caution">
    <text evidence="10">The sequence shown here is derived from an EMBL/GenBank/DDBJ whole genome shotgun (WGS) entry which is preliminary data.</text>
</comment>
<feature type="domain" description="Spore germination GerAC-like C-terminal" evidence="8">
    <location>
        <begin position="207"/>
        <end position="372"/>
    </location>
</feature>
<dbReference type="InterPro" id="IPR008844">
    <property type="entry name" value="Spore_GerAC-like"/>
</dbReference>
<keyword evidence="5" id="KW-0472">Membrane</keyword>
<proteinExistence type="inferred from homology"/>
<keyword evidence="3" id="KW-0309">Germination</keyword>
<evidence type="ECO:0000256" key="1">
    <source>
        <dbReference type="ARBA" id="ARBA00004635"/>
    </source>
</evidence>
<feature type="domain" description="Spore germination protein N-terminal" evidence="9">
    <location>
        <begin position="21"/>
        <end position="194"/>
    </location>
</feature>
<evidence type="ECO:0000313" key="10">
    <source>
        <dbReference type="EMBL" id="TCT13960.1"/>
    </source>
</evidence>
<evidence type="ECO:0000259" key="8">
    <source>
        <dbReference type="Pfam" id="PF05504"/>
    </source>
</evidence>
<keyword evidence="11" id="KW-1185">Reference proteome</keyword>
<dbReference type="AlphaFoldDB" id="A0A4R3MLZ9"/>
<evidence type="ECO:0000256" key="3">
    <source>
        <dbReference type="ARBA" id="ARBA00022544"/>
    </source>
</evidence>
<dbReference type="InterPro" id="IPR046953">
    <property type="entry name" value="Spore_GerAC-like_C"/>
</dbReference>
<evidence type="ECO:0000256" key="7">
    <source>
        <dbReference type="ARBA" id="ARBA00023288"/>
    </source>
</evidence>
<dbReference type="PANTHER" id="PTHR35789">
    <property type="entry name" value="SPORE GERMINATION PROTEIN B3"/>
    <property type="match status" value="1"/>
</dbReference>
<dbReference type="Gene3D" id="3.30.300.210">
    <property type="entry name" value="Nutrient germinant receptor protein C, domain 3"/>
    <property type="match status" value="1"/>
</dbReference>
<dbReference type="GO" id="GO:0009847">
    <property type="term" value="P:spore germination"/>
    <property type="evidence" value="ECO:0007669"/>
    <property type="project" value="InterPro"/>
</dbReference>
<evidence type="ECO:0000256" key="6">
    <source>
        <dbReference type="ARBA" id="ARBA00023139"/>
    </source>
</evidence>
<keyword evidence="7" id="KW-0449">Lipoprotein</keyword>
<dbReference type="GO" id="GO:0016020">
    <property type="term" value="C:membrane"/>
    <property type="evidence" value="ECO:0007669"/>
    <property type="project" value="UniProtKB-SubCell"/>
</dbReference>
<keyword evidence="4" id="KW-0732">Signal</keyword>
<accession>A0A4R3MLZ9</accession>
<dbReference type="OrthoDB" id="2569624at2"/>
<evidence type="ECO:0000313" key="11">
    <source>
        <dbReference type="Proteomes" id="UP000294902"/>
    </source>
</evidence>
<dbReference type="Proteomes" id="UP000294902">
    <property type="component" value="Unassembled WGS sequence"/>
</dbReference>
<dbReference type="Pfam" id="PF05504">
    <property type="entry name" value="Spore_GerAC"/>
    <property type="match status" value="1"/>
</dbReference>
<dbReference type="RefSeq" id="WP_132252787.1">
    <property type="nucleotide sequence ID" value="NZ_SMAL01000007.1"/>
</dbReference>
<protein>
    <submittedName>
        <fullName evidence="10">Ger(X)C family germination protein</fullName>
    </submittedName>
</protein>
<evidence type="ECO:0000256" key="2">
    <source>
        <dbReference type="ARBA" id="ARBA00007886"/>
    </source>
</evidence>
<dbReference type="EMBL" id="SMAL01000007">
    <property type="protein sequence ID" value="TCT13960.1"/>
    <property type="molecule type" value="Genomic_DNA"/>
</dbReference>
<organism evidence="10 11">
    <name type="scientific">Natranaerovirga pectinivora</name>
    <dbReference type="NCBI Taxonomy" id="682400"/>
    <lineage>
        <taxon>Bacteria</taxon>
        <taxon>Bacillati</taxon>
        <taxon>Bacillota</taxon>
        <taxon>Clostridia</taxon>
        <taxon>Lachnospirales</taxon>
        <taxon>Natranaerovirgaceae</taxon>
        <taxon>Natranaerovirga</taxon>
    </lineage>
</organism>
<keyword evidence="6" id="KW-0564">Palmitate</keyword>
<comment type="similarity">
    <text evidence="2">Belongs to the GerABKC lipoprotein family.</text>
</comment>
<dbReference type="PANTHER" id="PTHR35789:SF1">
    <property type="entry name" value="SPORE GERMINATION PROTEIN B3"/>
    <property type="match status" value="1"/>
</dbReference>
<dbReference type="InterPro" id="IPR057336">
    <property type="entry name" value="GerAC_N"/>
</dbReference>
<sequence length="375" mass="43234">MKLIKYLCIILIPLLLVGCWDQVELNERDYVVSIGIDYIDEAVHFTYNLPNLPVVTGQGDGDEKSFIKVIEANTLYESNKIFGSRSKRKLNFDHAKVVIFGEGVLNNKTVFTKILDEFERNPHFARTVMVLAVEEEAEEMIELEIEGSNDMGMHLMGLYENNQYDVLKAAELTLGDLINSINERDGTVLIPRVKLEEDEPMIEGLGLVINYEFRDWLSREDVEKMSWVTGKGKGTSVVTSFEEGNEEEEVTIEITKMETSLKFDEKEGEFRISVDIITEADVKAYTLNPQYSLFEEENIRKLEDKTKNILEEETKDFITMIQDEYGIDLFNMLDQMAIKNRKLWIKHNENWDDVFAKANIEVEAKVDIRRIGVAK</sequence>
<dbReference type="NCBIfam" id="TIGR02887">
    <property type="entry name" value="spore_ger_x_C"/>
    <property type="match status" value="1"/>
</dbReference>
<comment type="subcellular location">
    <subcellularLocation>
        <location evidence="1">Membrane</location>
        <topology evidence="1">Lipid-anchor</topology>
    </subcellularLocation>
</comment>
<dbReference type="Pfam" id="PF25198">
    <property type="entry name" value="Spore_GerAC_N"/>
    <property type="match status" value="1"/>
</dbReference>
<gene>
    <name evidence="10" type="ORF">EDC18_10729</name>
</gene>
<evidence type="ECO:0000259" key="9">
    <source>
        <dbReference type="Pfam" id="PF25198"/>
    </source>
</evidence>